<sequence>MDRIAVERAIREAREKAFVEARERAERAVVDRAATEVRQRVLAEAREMLEKASVVKQWANKASTLAESLDDDIKRWATRKEKNGPFFSKIGLVTLALDLDCKERQMMMGSIEFQKLNARGNEERIDVRHGGAKGINH</sequence>
<dbReference type="AlphaFoldDB" id="A0AAE1YEZ6"/>
<dbReference type="EMBL" id="JACGWO010000004">
    <property type="protein sequence ID" value="KAK4428940.1"/>
    <property type="molecule type" value="Genomic_DNA"/>
</dbReference>
<comment type="caution">
    <text evidence="1">The sequence shown here is derived from an EMBL/GenBank/DDBJ whole genome shotgun (WGS) entry which is preliminary data.</text>
</comment>
<reference evidence="1" key="2">
    <citation type="journal article" date="2024" name="Plant">
        <title>Genomic evolution and insights into agronomic trait innovations of Sesamum species.</title>
        <authorList>
            <person name="Miao H."/>
            <person name="Wang L."/>
            <person name="Qu L."/>
            <person name="Liu H."/>
            <person name="Sun Y."/>
            <person name="Le M."/>
            <person name="Wang Q."/>
            <person name="Wei S."/>
            <person name="Zheng Y."/>
            <person name="Lin W."/>
            <person name="Duan Y."/>
            <person name="Cao H."/>
            <person name="Xiong S."/>
            <person name="Wang X."/>
            <person name="Wei L."/>
            <person name="Li C."/>
            <person name="Ma Q."/>
            <person name="Ju M."/>
            <person name="Zhao R."/>
            <person name="Li G."/>
            <person name="Mu C."/>
            <person name="Tian Q."/>
            <person name="Mei H."/>
            <person name="Zhang T."/>
            <person name="Gao T."/>
            <person name="Zhang H."/>
        </authorList>
    </citation>
    <scope>NUCLEOTIDE SEQUENCE</scope>
    <source>
        <strain evidence="1">3651</strain>
    </source>
</reference>
<accession>A0AAE1YEZ6</accession>
<dbReference type="GO" id="GO:0005737">
    <property type="term" value="C:cytoplasm"/>
    <property type="evidence" value="ECO:0007669"/>
    <property type="project" value="TreeGrafter"/>
</dbReference>
<keyword evidence="2" id="KW-1185">Reference proteome</keyword>
<reference evidence="1" key="1">
    <citation type="submission" date="2020-06" db="EMBL/GenBank/DDBJ databases">
        <authorList>
            <person name="Li T."/>
            <person name="Hu X."/>
            <person name="Zhang T."/>
            <person name="Song X."/>
            <person name="Zhang H."/>
            <person name="Dai N."/>
            <person name="Sheng W."/>
            <person name="Hou X."/>
            <person name="Wei L."/>
        </authorList>
    </citation>
    <scope>NUCLEOTIDE SEQUENCE</scope>
    <source>
        <strain evidence="1">3651</strain>
        <tissue evidence="1">Leaf</tissue>
    </source>
</reference>
<protein>
    <submittedName>
        <fullName evidence="1">Uncharacterized protein</fullName>
    </submittedName>
</protein>
<evidence type="ECO:0000313" key="2">
    <source>
        <dbReference type="Proteomes" id="UP001293254"/>
    </source>
</evidence>
<evidence type="ECO:0000313" key="1">
    <source>
        <dbReference type="EMBL" id="KAK4428940.1"/>
    </source>
</evidence>
<dbReference type="GO" id="GO:0072583">
    <property type="term" value="P:clathrin-dependent endocytosis"/>
    <property type="evidence" value="ECO:0007669"/>
    <property type="project" value="TreeGrafter"/>
</dbReference>
<dbReference type="PANTHER" id="PTHR23172">
    <property type="entry name" value="AUXILIN/CYCLIN G-ASSOCIATED KINASE-RELATED"/>
    <property type="match status" value="1"/>
</dbReference>
<dbReference type="GO" id="GO:0031982">
    <property type="term" value="C:vesicle"/>
    <property type="evidence" value="ECO:0007669"/>
    <property type="project" value="TreeGrafter"/>
</dbReference>
<dbReference type="Proteomes" id="UP001293254">
    <property type="component" value="Unassembled WGS sequence"/>
</dbReference>
<name>A0AAE1YEZ6_9LAMI</name>
<dbReference type="PANTHER" id="PTHR23172:SF87">
    <property type="entry name" value="CHAPERONE DNAJ-DOMAIN SUPERFAMILY PROTEIN"/>
    <property type="match status" value="1"/>
</dbReference>
<dbReference type="GO" id="GO:0072318">
    <property type="term" value="P:clathrin coat disassembly"/>
    <property type="evidence" value="ECO:0007669"/>
    <property type="project" value="TreeGrafter"/>
</dbReference>
<dbReference type="GO" id="GO:0030276">
    <property type="term" value="F:clathrin binding"/>
    <property type="evidence" value="ECO:0007669"/>
    <property type="project" value="TreeGrafter"/>
</dbReference>
<proteinExistence type="predicted"/>
<organism evidence="1 2">
    <name type="scientific">Sesamum alatum</name>
    <dbReference type="NCBI Taxonomy" id="300844"/>
    <lineage>
        <taxon>Eukaryota</taxon>
        <taxon>Viridiplantae</taxon>
        <taxon>Streptophyta</taxon>
        <taxon>Embryophyta</taxon>
        <taxon>Tracheophyta</taxon>
        <taxon>Spermatophyta</taxon>
        <taxon>Magnoliopsida</taxon>
        <taxon>eudicotyledons</taxon>
        <taxon>Gunneridae</taxon>
        <taxon>Pentapetalae</taxon>
        <taxon>asterids</taxon>
        <taxon>lamiids</taxon>
        <taxon>Lamiales</taxon>
        <taxon>Pedaliaceae</taxon>
        <taxon>Sesamum</taxon>
    </lineage>
</organism>
<gene>
    <name evidence="1" type="ORF">Salat_1194000</name>
</gene>